<evidence type="ECO:0000313" key="3">
    <source>
        <dbReference type="Proteomes" id="UP000219642"/>
    </source>
</evidence>
<dbReference type="EMBL" id="NITV01000002">
    <property type="protein sequence ID" value="PDO89177.1"/>
    <property type="molecule type" value="Genomic_DNA"/>
</dbReference>
<comment type="caution">
    <text evidence="2">The sequence shown here is derived from an EMBL/GenBank/DDBJ whole genome shotgun (WGS) entry which is preliminary data.</text>
</comment>
<name>A0ABX4IWC3_9ENTR</name>
<proteinExistence type="predicted"/>
<reference evidence="2 3" key="1">
    <citation type="submission" date="2017-06" db="EMBL/GenBank/DDBJ databases">
        <title>Draft genome sequence of nitrogen-fixing Kosakonia pseudosacchari strain NN143 isolated from sugarcane roots.</title>
        <authorList>
            <person name="Li Y."/>
            <person name="Li S."/>
            <person name="Lin L."/>
            <person name="Wu X."/>
            <person name="Yang L."/>
            <person name="Li Y."/>
            <person name="An Q."/>
        </authorList>
    </citation>
    <scope>NUCLEOTIDE SEQUENCE [LARGE SCALE GENOMIC DNA]</scope>
    <source>
        <strain evidence="2 3">NN143</strain>
    </source>
</reference>
<evidence type="ECO:0000313" key="2">
    <source>
        <dbReference type="EMBL" id="PDO89177.1"/>
    </source>
</evidence>
<protein>
    <recommendedName>
        <fullName evidence="1">DUF7480 domain-containing protein</fullName>
    </recommendedName>
</protein>
<keyword evidence="3" id="KW-1185">Reference proteome</keyword>
<dbReference type="InterPro" id="IPR055903">
    <property type="entry name" value="DUF7480"/>
</dbReference>
<dbReference type="InterPro" id="IPR054657">
    <property type="entry name" value="T6SS_periplasmic_put"/>
</dbReference>
<feature type="domain" description="DUF7480" evidence="1">
    <location>
        <begin position="1"/>
        <end position="92"/>
    </location>
</feature>
<dbReference type="NCBIfam" id="NF045617">
    <property type="entry name" value="mostly_LP"/>
    <property type="match status" value="1"/>
</dbReference>
<organism evidence="2 3">
    <name type="scientific">Kosakonia pseudosacchari</name>
    <dbReference type="NCBI Taxonomy" id="1646340"/>
    <lineage>
        <taxon>Bacteria</taxon>
        <taxon>Pseudomonadati</taxon>
        <taxon>Pseudomonadota</taxon>
        <taxon>Gammaproteobacteria</taxon>
        <taxon>Enterobacterales</taxon>
        <taxon>Enterobacteriaceae</taxon>
        <taxon>Kosakonia</taxon>
    </lineage>
</organism>
<gene>
    <name evidence="2" type="ORF">BK796_04360</name>
</gene>
<dbReference type="Pfam" id="PF24295">
    <property type="entry name" value="DUF7480"/>
    <property type="match status" value="1"/>
</dbReference>
<dbReference type="Proteomes" id="UP000219642">
    <property type="component" value="Unassembled WGS sequence"/>
</dbReference>
<accession>A0ABX4IWC3</accession>
<sequence length="106" mass="12381">MKNEQICFGFLSAEDYQPVFISIAPRNTPHKERWYQQHPRLSVNNGEMCIPTRVYKFPDKGQFVVSFTLESKEKAKATEFNTRRFDTAFEIKAGRATVIKVDNNEF</sequence>
<evidence type="ECO:0000259" key="1">
    <source>
        <dbReference type="Pfam" id="PF24295"/>
    </source>
</evidence>